<dbReference type="Proteomes" id="UP000316626">
    <property type="component" value="Unassembled WGS sequence"/>
</dbReference>
<keyword evidence="3" id="KW-1185">Reference proteome</keyword>
<keyword evidence="1" id="KW-0732">Signal</keyword>
<evidence type="ECO:0000256" key="1">
    <source>
        <dbReference type="SAM" id="SignalP"/>
    </source>
</evidence>
<dbReference type="AlphaFoldDB" id="A0A544TSZ6"/>
<dbReference type="PANTHER" id="PTHR35841">
    <property type="entry name" value="PHOSPHONATES-BINDING PERIPLASMIC PROTEIN"/>
    <property type="match status" value="1"/>
</dbReference>
<dbReference type="RefSeq" id="WP_142641953.1">
    <property type="nucleotide sequence ID" value="NZ_VDGI01000005.1"/>
</dbReference>
<evidence type="ECO:0000313" key="2">
    <source>
        <dbReference type="EMBL" id="TQR20572.1"/>
    </source>
</evidence>
<dbReference type="SUPFAM" id="SSF53850">
    <property type="entry name" value="Periplasmic binding protein-like II"/>
    <property type="match status" value="1"/>
</dbReference>
<protein>
    <submittedName>
        <fullName evidence="2">Phosphonate ABC transporter substrate-binding protein</fullName>
    </submittedName>
</protein>
<dbReference type="OrthoDB" id="1792890at2"/>
<feature type="chain" id="PRO_5038466431" evidence="1">
    <location>
        <begin position="27"/>
        <end position="346"/>
    </location>
</feature>
<gene>
    <name evidence="2" type="ORF">FG384_07425</name>
</gene>
<reference evidence="2 3" key="1">
    <citation type="submission" date="2019-06" db="EMBL/GenBank/DDBJ databases">
        <title>Psychrobacillus vulpis sp. nov., a new species isolated from feces of a red fox that inhabits in The Tablas de Daimiel Natural Park, Albacete, Spain.</title>
        <authorList>
            <person name="Rodriguez M."/>
            <person name="Reina J.C."/>
            <person name="Bejar V."/>
            <person name="Llamas I."/>
        </authorList>
    </citation>
    <scope>NUCLEOTIDE SEQUENCE [LARGE SCALE GENOMIC DNA]</scope>
    <source>
        <strain evidence="2 3">Z8</strain>
    </source>
</reference>
<organism evidence="2 3">
    <name type="scientific">Psychrobacillus vulpis</name>
    <dbReference type="NCBI Taxonomy" id="2325572"/>
    <lineage>
        <taxon>Bacteria</taxon>
        <taxon>Bacillati</taxon>
        <taxon>Bacillota</taxon>
        <taxon>Bacilli</taxon>
        <taxon>Bacillales</taxon>
        <taxon>Bacillaceae</taxon>
        <taxon>Psychrobacillus</taxon>
    </lineage>
</organism>
<dbReference type="PROSITE" id="PS51257">
    <property type="entry name" value="PROKAR_LIPOPROTEIN"/>
    <property type="match status" value="1"/>
</dbReference>
<sequence>MKKSWSVITMFLVVALLLSACSEGKAGAKDAKVDDVIKIAWYPNESGTDMKSSRDEIGRVIEEATGKKVEHQLTTDYAIAIETLINNNADLAFMGAQGYIEAKNGNDAIQPLVVPTGKSGTLEDALYHSWLAVNEDAQDDFKVNGEFSLDTIEQKSMSFVSNSSTSGFVVPSSSIIGHYAKKSGFEDLVAEDLMEGGPLFSQVLFGNSHQGSAVNLLSNNSEIAAFCDTCVGNYVEVVEGEENKVGSVYKVKNDAAEPFNTVTGKEFVLMSVTPVLNAPFAANLDALGQEDYDTLLELFTSEEVANNEKIFVPKESGEPGLFFKTENERFAKVEDTWFNPIRELAN</sequence>
<accession>A0A544TSZ6</accession>
<dbReference type="EMBL" id="VDGI01000005">
    <property type="protein sequence ID" value="TQR20572.1"/>
    <property type="molecule type" value="Genomic_DNA"/>
</dbReference>
<feature type="signal peptide" evidence="1">
    <location>
        <begin position="1"/>
        <end position="26"/>
    </location>
</feature>
<proteinExistence type="predicted"/>
<dbReference type="Pfam" id="PF12974">
    <property type="entry name" value="Phosphonate-bd"/>
    <property type="match status" value="1"/>
</dbReference>
<dbReference type="PANTHER" id="PTHR35841:SF1">
    <property type="entry name" value="PHOSPHONATES-BINDING PERIPLASMIC PROTEIN"/>
    <property type="match status" value="1"/>
</dbReference>
<comment type="caution">
    <text evidence="2">The sequence shown here is derived from an EMBL/GenBank/DDBJ whole genome shotgun (WGS) entry which is preliminary data.</text>
</comment>
<dbReference type="Gene3D" id="3.40.190.10">
    <property type="entry name" value="Periplasmic binding protein-like II"/>
    <property type="match status" value="2"/>
</dbReference>
<evidence type="ECO:0000313" key="3">
    <source>
        <dbReference type="Proteomes" id="UP000316626"/>
    </source>
</evidence>
<name>A0A544TSZ6_9BACI</name>